<sequence length="106" mass="11669">MSAQPGHDHVLNGDSNFDMGNLKTEMILLQKQLSKINISSLVAEMVSLEKKNTDEAEQGLDAELKEVELSIDALHKAIATADEEEQKESQDVTTVDEEEESDGRAL</sequence>
<accession>A0A2W1E2G3</accession>
<dbReference type="GeneID" id="6348241"/>
<comment type="caution">
    <text evidence="2">The sequence shown here is derived from an EMBL/GenBank/DDBJ whole genome shotgun (WGS) entry which is preliminary data.</text>
</comment>
<dbReference type="EMBL" id="NQIK02000003">
    <property type="protein sequence ID" value="KAF7573576.1"/>
    <property type="molecule type" value="Genomic_DNA"/>
</dbReference>
<organism evidence="2 3">
    <name type="scientific">Pyrenophora tritici-repentis</name>
    <dbReference type="NCBI Taxonomy" id="45151"/>
    <lineage>
        <taxon>Eukaryota</taxon>
        <taxon>Fungi</taxon>
        <taxon>Dikarya</taxon>
        <taxon>Ascomycota</taxon>
        <taxon>Pezizomycotina</taxon>
        <taxon>Dothideomycetes</taxon>
        <taxon>Pleosporomycetidae</taxon>
        <taxon>Pleosporales</taxon>
        <taxon>Pleosporineae</taxon>
        <taxon>Pleosporaceae</taxon>
        <taxon>Pyrenophora</taxon>
    </lineage>
</organism>
<reference evidence="2" key="1">
    <citation type="journal article" date="2018" name="BMC Genomics">
        <title>Comparative genomics of the wheat fungal pathogen Pyrenophora tritici-repentis reveals chromosomal variations and genome plasticity.</title>
        <authorList>
            <person name="Moolhuijzen P."/>
            <person name="See P.T."/>
            <person name="Hane J.K."/>
            <person name="Shi G."/>
            <person name="Liu Z."/>
            <person name="Oliver R.P."/>
            <person name="Moffat C.S."/>
        </authorList>
    </citation>
    <scope>NUCLEOTIDE SEQUENCE [LARGE SCALE GENOMIC DNA]</scope>
    <source>
        <strain evidence="2">M4</strain>
    </source>
</reference>
<dbReference type="AlphaFoldDB" id="A0A2W1E2G3"/>
<evidence type="ECO:0000313" key="3">
    <source>
        <dbReference type="Proteomes" id="UP000245464"/>
    </source>
</evidence>
<evidence type="ECO:0000313" key="2">
    <source>
        <dbReference type="EMBL" id="KAF7573576.1"/>
    </source>
</evidence>
<dbReference type="KEGG" id="ptrr:6348241"/>
<feature type="region of interest" description="Disordered" evidence="1">
    <location>
        <begin position="79"/>
        <end position="106"/>
    </location>
</feature>
<feature type="compositionally biased region" description="Acidic residues" evidence="1">
    <location>
        <begin position="94"/>
        <end position="106"/>
    </location>
</feature>
<dbReference type="Proteomes" id="UP000245464">
    <property type="component" value="Chromosome 3"/>
</dbReference>
<proteinExistence type="predicted"/>
<gene>
    <name evidence="2" type="ORF">PtrM4_084810</name>
</gene>
<dbReference type="RefSeq" id="XP_001940275.1">
    <property type="nucleotide sequence ID" value="XM_001940240.1"/>
</dbReference>
<protein>
    <submittedName>
        <fullName evidence="2">Tymo-45kd-70kd multi-domain protein</fullName>
    </submittedName>
</protein>
<evidence type="ECO:0000256" key="1">
    <source>
        <dbReference type="SAM" id="MobiDB-lite"/>
    </source>
</evidence>
<name>A0A2W1E2G3_9PLEO</name>